<dbReference type="InterPro" id="IPR008687">
    <property type="entry name" value="MobC"/>
</dbReference>
<dbReference type="Pfam" id="PF05713">
    <property type="entry name" value="MobC"/>
    <property type="match status" value="1"/>
</dbReference>
<feature type="domain" description="Bacterial mobilisation" evidence="1">
    <location>
        <begin position="134"/>
        <end position="174"/>
    </location>
</feature>
<dbReference type="EMBL" id="JACIVD010000077">
    <property type="protein sequence ID" value="MBB1124559.1"/>
    <property type="molecule type" value="Genomic_DNA"/>
</dbReference>
<sequence>MLNNDQLIKRKQQIDSHRRVPEKKHSYLLRIPQSDFEKLQAIAGNESMSKVLLRGLKTEWYYYLAVQSLMSELPNFTSTQQLDQWRFEHFKDCPELLASYVMPMMIKAYLIRLEQHDKLQHFALIQWNAIVYYLNRIGVNVNQLAHRANQGGQVDGEELRKLTQAIMTLSQIINDKFKESGADVREK</sequence>
<accession>A0A839HC20</accession>
<dbReference type="AlphaFoldDB" id="A0A839HC20"/>
<proteinExistence type="predicted"/>
<organism evidence="2 3">
    <name type="scientific">Limosilactobacillus albertensis</name>
    <dbReference type="NCBI Taxonomy" id="2759752"/>
    <lineage>
        <taxon>Bacteria</taxon>
        <taxon>Bacillati</taxon>
        <taxon>Bacillota</taxon>
        <taxon>Bacilli</taxon>
        <taxon>Lactobacillales</taxon>
        <taxon>Lactobacillaceae</taxon>
        <taxon>Limosilactobacillus</taxon>
    </lineage>
</organism>
<gene>
    <name evidence="2" type="primary">mobC</name>
    <name evidence="2" type="ORF">H5S41_11510</name>
</gene>
<dbReference type="Proteomes" id="UP000547628">
    <property type="component" value="Unassembled WGS sequence"/>
</dbReference>
<comment type="caution">
    <text evidence="2">The sequence shown here is derived from an EMBL/GenBank/DDBJ whole genome shotgun (WGS) entry which is preliminary data.</text>
</comment>
<name>A0A839HC20_9LACO</name>
<evidence type="ECO:0000259" key="1">
    <source>
        <dbReference type="Pfam" id="PF05713"/>
    </source>
</evidence>
<reference evidence="2 3" key="1">
    <citation type="submission" date="2020-07" db="EMBL/GenBank/DDBJ databases">
        <title>Description of Limosilactobacillus balticus sp. nov., Limosilactobacillus agrestis sp. nov., Limosilactobacillus albertensis sp. nov., Limosilactobacillus rudii sp. nov., Limosilactobacillus fastidiosus sp. nov., five novel Limosilactobacillus species isolated from the vertebrate gastrointestinal tract, and proposal of 6 subspecies of Limosilactobacillus reuteri adapted to the gastrointestinal tract of specific vertebrate hosts.</title>
        <authorList>
            <person name="Li F."/>
            <person name="Cheng C."/>
            <person name="Zheng J."/>
            <person name="Quevedo R.M."/>
            <person name="Li J."/>
            <person name="Roos S."/>
            <person name="Gaenzle M.G."/>
            <person name="Walter J."/>
        </authorList>
    </citation>
    <scope>NUCLEOTIDE SEQUENCE [LARGE SCALE GENOMIC DNA]</scope>
    <source>
        <strain evidence="2 3">Lr3000</strain>
    </source>
</reference>
<dbReference type="RefSeq" id="WP_182603413.1">
    <property type="nucleotide sequence ID" value="NZ_JACIVD010000077.1"/>
</dbReference>
<protein>
    <submittedName>
        <fullName evidence="2">Plasmid mobilization relaxosome protein MobC</fullName>
    </submittedName>
</protein>
<evidence type="ECO:0000313" key="3">
    <source>
        <dbReference type="Proteomes" id="UP000547628"/>
    </source>
</evidence>
<evidence type="ECO:0000313" key="2">
    <source>
        <dbReference type="EMBL" id="MBB1124559.1"/>
    </source>
</evidence>